<evidence type="ECO:0000256" key="6">
    <source>
        <dbReference type="ARBA" id="ARBA00022603"/>
    </source>
</evidence>
<evidence type="ECO:0000256" key="2">
    <source>
        <dbReference type="ARBA" id="ARBA00005369"/>
    </source>
</evidence>
<keyword evidence="5" id="KW-0963">Cytoplasm</keyword>
<keyword evidence="13" id="KW-1185">Reference proteome</keyword>
<dbReference type="EC" id="2.1.1.77" evidence="3"/>
<evidence type="ECO:0000256" key="1">
    <source>
        <dbReference type="ARBA" id="ARBA00004496"/>
    </source>
</evidence>
<dbReference type="CDD" id="cd02440">
    <property type="entry name" value="AdoMet_MTases"/>
    <property type="match status" value="1"/>
</dbReference>
<dbReference type="GO" id="GO:0005840">
    <property type="term" value="C:ribosome"/>
    <property type="evidence" value="ECO:0007669"/>
    <property type="project" value="UniProtKB-KW"/>
</dbReference>
<evidence type="ECO:0000256" key="8">
    <source>
        <dbReference type="ARBA" id="ARBA00022691"/>
    </source>
</evidence>
<dbReference type="EMBL" id="CP060825">
    <property type="protein sequence ID" value="QNP65991.1"/>
    <property type="molecule type" value="Genomic_DNA"/>
</dbReference>
<dbReference type="SUPFAM" id="SSF53335">
    <property type="entry name" value="S-adenosyl-L-methionine-dependent methyltransferases"/>
    <property type="match status" value="1"/>
</dbReference>
<dbReference type="Gene3D" id="3.40.50.150">
    <property type="entry name" value="Vaccinia Virus protein VP39"/>
    <property type="match status" value="1"/>
</dbReference>
<name>A0A7H0HZM5_9ACTN</name>
<keyword evidence="6 12" id="KW-0489">Methyltransferase</keyword>
<dbReference type="GO" id="GO:0005737">
    <property type="term" value="C:cytoplasm"/>
    <property type="evidence" value="ECO:0007669"/>
    <property type="project" value="UniProtKB-SubCell"/>
</dbReference>
<keyword evidence="12" id="KW-0687">Ribonucleoprotein</keyword>
<evidence type="ECO:0000313" key="13">
    <source>
        <dbReference type="Proteomes" id="UP000516230"/>
    </source>
</evidence>
<dbReference type="PANTHER" id="PTHR11579">
    <property type="entry name" value="PROTEIN-L-ISOASPARTATE O-METHYLTRANSFERASE"/>
    <property type="match status" value="1"/>
</dbReference>
<dbReference type="AlphaFoldDB" id="A0A7H0HZM5"/>
<evidence type="ECO:0000256" key="11">
    <source>
        <dbReference type="ARBA" id="ARBA00031350"/>
    </source>
</evidence>
<evidence type="ECO:0000256" key="7">
    <source>
        <dbReference type="ARBA" id="ARBA00022679"/>
    </source>
</evidence>
<comment type="similarity">
    <text evidence="2">Belongs to the methyltransferase superfamily. L-isoaspartyl/D-aspartyl protein methyltransferase family.</text>
</comment>
<accession>A0A7H0HZM5</accession>
<dbReference type="InterPro" id="IPR000682">
    <property type="entry name" value="PCMT"/>
</dbReference>
<proteinExistence type="inferred from homology"/>
<sequence length="376" mass="40997">MQWEKHAAALADASTDSGSRWRPLVAAVPRHRFMPRWWHRRGDAWALHDGPSDEAAWAQHAYADRSVITRVGPDHADLAEYGDTPAGLPTSSATLPSLVVRMFQHARITDGCELLDVGTGSGYGAALAALRLEEHRVTSIDVDAYLVNAARHRLDRIGLRPRLEATDGTGTLLGEYDRIVATVAVRRVPPSWLAALRPGGRLVTTISETTLIVTAEKREDGTAVGRVEWDRAGFMQARAGSDYPDTLPDGLRDTARHRDGDSITGSDFPVLDIQEAWDVAAMLSIEAPGTVYGFDETDGCRVTWLAHPDGSWARASSSGTGTTVVHQSGPRRLWEVLNGIRGYWLAHGELPVRGARVLITPDGRTRLARGSWRAAL</sequence>
<evidence type="ECO:0000256" key="4">
    <source>
        <dbReference type="ARBA" id="ARBA00013346"/>
    </source>
</evidence>
<reference evidence="12 13" key="1">
    <citation type="submission" date="2020-08" db="EMBL/GenBank/DDBJ databases">
        <title>A novel species.</title>
        <authorList>
            <person name="Gao J."/>
        </authorList>
    </citation>
    <scope>NUCLEOTIDE SEQUENCE [LARGE SCALE GENOMIC DNA]</scope>
    <source>
        <strain evidence="12 13">CRPJ-33</strain>
    </source>
</reference>
<gene>
    <name evidence="12" type="ORF">IAG43_25775</name>
</gene>
<dbReference type="PANTHER" id="PTHR11579:SF0">
    <property type="entry name" value="PROTEIN-L-ISOASPARTATE(D-ASPARTATE) O-METHYLTRANSFERASE"/>
    <property type="match status" value="1"/>
</dbReference>
<dbReference type="GO" id="GO:0004719">
    <property type="term" value="F:protein-L-isoaspartate (D-aspartate) O-methyltransferase activity"/>
    <property type="evidence" value="ECO:0007669"/>
    <property type="project" value="UniProtKB-EC"/>
</dbReference>
<dbReference type="Pfam" id="PF01135">
    <property type="entry name" value="PCMT"/>
    <property type="match status" value="1"/>
</dbReference>
<keyword evidence="12" id="KW-0689">Ribosomal protein</keyword>
<keyword evidence="7 12" id="KW-0808">Transferase</keyword>
<evidence type="ECO:0000313" key="12">
    <source>
        <dbReference type="EMBL" id="QNP65991.1"/>
    </source>
</evidence>
<evidence type="ECO:0000256" key="9">
    <source>
        <dbReference type="ARBA" id="ARBA00030757"/>
    </source>
</evidence>
<dbReference type="GO" id="GO:0032259">
    <property type="term" value="P:methylation"/>
    <property type="evidence" value="ECO:0007669"/>
    <property type="project" value="UniProtKB-KW"/>
</dbReference>
<comment type="subcellular location">
    <subcellularLocation>
        <location evidence="1">Cytoplasm</location>
    </subcellularLocation>
</comment>
<dbReference type="RefSeq" id="WP_187743055.1">
    <property type="nucleotide sequence ID" value="NZ_CP060825.1"/>
</dbReference>
<organism evidence="12 13">
    <name type="scientific">Streptomyces genisteinicus</name>
    <dbReference type="NCBI Taxonomy" id="2768068"/>
    <lineage>
        <taxon>Bacteria</taxon>
        <taxon>Bacillati</taxon>
        <taxon>Actinomycetota</taxon>
        <taxon>Actinomycetes</taxon>
        <taxon>Kitasatosporales</taxon>
        <taxon>Streptomycetaceae</taxon>
        <taxon>Streptomyces</taxon>
    </lineage>
</organism>
<keyword evidence="8" id="KW-0949">S-adenosyl-L-methionine</keyword>
<evidence type="ECO:0000256" key="3">
    <source>
        <dbReference type="ARBA" id="ARBA00011890"/>
    </source>
</evidence>
<dbReference type="InterPro" id="IPR029063">
    <property type="entry name" value="SAM-dependent_MTases_sf"/>
</dbReference>
<dbReference type="Proteomes" id="UP000516230">
    <property type="component" value="Chromosome"/>
</dbReference>
<protein>
    <recommendedName>
        <fullName evidence="4">Protein-L-isoaspartate O-methyltransferase</fullName>
        <ecNumber evidence="3">2.1.1.77</ecNumber>
    </recommendedName>
    <alternativeName>
        <fullName evidence="11">L-isoaspartyl protein carboxyl methyltransferase</fullName>
    </alternativeName>
    <alternativeName>
        <fullName evidence="9">Protein L-isoaspartyl methyltransferase</fullName>
    </alternativeName>
    <alternativeName>
        <fullName evidence="10">Protein-beta-aspartate methyltransferase</fullName>
    </alternativeName>
</protein>
<evidence type="ECO:0000256" key="10">
    <source>
        <dbReference type="ARBA" id="ARBA00031323"/>
    </source>
</evidence>
<evidence type="ECO:0000256" key="5">
    <source>
        <dbReference type="ARBA" id="ARBA00022490"/>
    </source>
</evidence>
<dbReference type="KEGG" id="sgj:IAG43_25775"/>